<gene>
    <name evidence="2" type="ORF">N7492_002095</name>
</gene>
<protein>
    <recommendedName>
        <fullName evidence="1">Protein kinase domain-containing protein</fullName>
    </recommendedName>
</protein>
<sequence>MHFLNGRQFTILILGIWWALLAYLTPAFPVETALDSFRVSESDNSSSFTPDRALLPRSNLVPQEWKIEKQYRRRLKTAPHDKEPTELIRETVRATREADPRHTKKIIYTVGQTQLVVYSTRVLGKDTYGTVYAGELGPEKKNVAVKETTSATVFRGAALLEKLQKSEYVIQQFEVFQGDSVLQNKQGYFPHGFFQVTQRTAGHLARWIETVGLDEWEKYHQLVVHDCLQGVVDLAAENIAHRDITPEKWYVRMSGAKPKVFLGGFTKAINQPYSSAVETGTFGYVSLGKHHTEYPRPQRLTSSQTRIYDWTALQHSKRRCVCGSYVYVASTVPAEVASWGALAGQGVMAGNP</sequence>
<evidence type="ECO:0000259" key="1">
    <source>
        <dbReference type="PROSITE" id="PS50011"/>
    </source>
</evidence>
<evidence type="ECO:0000313" key="2">
    <source>
        <dbReference type="EMBL" id="KAJ5178885.1"/>
    </source>
</evidence>
<dbReference type="InterPro" id="IPR011009">
    <property type="entry name" value="Kinase-like_dom_sf"/>
</dbReference>
<dbReference type="GO" id="GO:0004672">
    <property type="term" value="F:protein kinase activity"/>
    <property type="evidence" value="ECO:0007669"/>
    <property type="project" value="InterPro"/>
</dbReference>
<dbReference type="PROSITE" id="PS50011">
    <property type="entry name" value="PROTEIN_KINASE_DOM"/>
    <property type="match status" value="1"/>
</dbReference>
<feature type="domain" description="Protein kinase" evidence="1">
    <location>
        <begin position="117"/>
        <end position="352"/>
    </location>
</feature>
<keyword evidence="3" id="KW-1185">Reference proteome</keyword>
<accession>A0A9W9LVC9</accession>
<dbReference type="SUPFAM" id="SSF56112">
    <property type="entry name" value="Protein kinase-like (PK-like)"/>
    <property type="match status" value="1"/>
</dbReference>
<dbReference type="Proteomes" id="UP001146351">
    <property type="component" value="Unassembled WGS sequence"/>
</dbReference>
<proteinExistence type="predicted"/>
<comment type="caution">
    <text evidence="2">The sequence shown here is derived from an EMBL/GenBank/DDBJ whole genome shotgun (WGS) entry which is preliminary data.</text>
</comment>
<dbReference type="AlphaFoldDB" id="A0A9W9LVC9"/>
<dbReference type="GO" id="GO:0005524">
    <property type="term" value="F:ATP binding"/>
    <property type="evidence" value="ECO:0007669"/>
    <property type="project" value="InterPro"/>
</dbReference>
<dbReference type="Gene3D" id="1.10.510.10">
    <property type="entry name" value="Transferase(Phosphotransferase) domain 1"/>
    <property type="match status" value="1"/>
</dbReference>
<organism evidence="2 3">
    <name type="scientific">Penicillium capsulatum</name>
    <dbReference type="NCBI Taxonomy" id="69766"/>
    <lineage>
        <taxon>Eukaryota</taxon>
        <taxon>Fungi</taxon>
        <taxon>Dikarya</taxon>
        <taxon>Ascomycota</taxon>
        <taxon>Pezizomycotina</taxon>
        <taxon>Eurotiomycetes</taxon>
        <taxon>Eurotiomycetidae</taxon>
        <taxon>Eurotiales</taxon>
        <taxon>Aspergillaceae</taxon>
        <taxon>Penicillium</taxon>
    </lineage>
</organism>
<reference evidence="2" key="1">
    <citation type="submission" date="2022-11" db="EMBL/GenBank/DDBJ databases">
        <authorList>
            <person name="Petersen C."/>
        </authorList>
    </citation>
    <scope>NUCLEOTIDE SEQUENCE</scope>
    <source>
        <strain evidence="2">IBT 21917</strain>
    </source>
</reference>
<evidence type="ECO:0000313" key="3">
    <source>
        <dbReference type="Proteomes" id="UP001146351"/>
    </source>
</evidence>
<reference evidence="2" key="2">
    <citation type="journal article" date="2023" name="IMA Fungus">
        <title>Comparative genomic study of the Penicillium genus elucidates a diverse pangenome and 15 lateral gene transfer events.</title>
        <authorList>
            <person name="Petersen C."/>
            <person name="Sorensen T."/>
            <person name="Nielsen M.R."/>
            <person name="Sondergaard T.E."/>
            <person name="Sorensen J.L."/>
            <person name="Fitzpatrick D.A."/>
            <person name="Frisvad J.C."/>
            <person name="Nielsen K.L."/>
        </authorList>
    </citation>
    <scope>NUCLEOTIDE SEQUENCE</scope>
    <source>
        <strain evidence="2">IBT 21917</strain>
    </source>
</reference>
<name>A0A9W9LVC9_9EURO</name>
<dbReference type="EMBL" id="JAPQKO010000002">
    <property type="protein sequence ID" value="KAJ5178885.1"/>
    <property type="molecule type" value="Genomic_DNA"/>
</dbReference>
<dbReference type="InterPro" id="IPR000719">
    <property type="entry name" value="Prot_kinase_dom"/>
</dbReference>